<dbReference type="RefSeq" id="WP_146840956.1">
    <property type="nucleotide sequence ID" value="NZ_BJWG01000001.1"/>
</dbReference>
<dbReference type="Gene3D" id="3.40.50.1010">
    <property type="entry name" value="5'-nuclease"/>
    <property type="match status" value="1"/>
</dbReference>
<dbReference type="EMBL" id="BJWG01000001">
    <property type="protein sequence ID" value="GEL93369.1"/>
    <property type="molecule type" value="Genomic_DNA"/>
</dbReference>
<dbReference type="InterPro" id="IPR041966">
    <property type="entry name" value="LOTUS-like"/>
</dbReference>
<evidence type="ECO:0000256" key="1">
    <source>
        <dbReference type="SAM" id="MobiDB-lite"/>
    </source>
</evidence>
<dbReference type="SUPFAM" id="SSF53300">
    <property type="entry name" value="vWA-like"/>
    <property type="match status" value="1"/>
</dbReference>
<dbReference type="PANTHER" id="PTHR35811:SF1">
    <property type="entry name" value="HTH OST-TYPE DOMAIN-CONTAINING PROTEIN"/>
    <property type="match status" value="1"/>
</dbReference>
<keyword evidence="4" id="KW-1185">Reference proteome</keyword>
<dbReference type="AlphaFoldDB" id="A0A511J6Q7"/>
<proteinExistence type="predicted"/>
<evidence type="ECO:0000313" key="3">
    <source>
        <dbReference type="EMBL" id="GEL93369.1"/>
    </source>
</evidence>
<dbReference type="InterPro" id="IPR021139">
    <property type="entry name" value="NYN"/>
</dbReference>
<feature type="region of interest" description="Disordered" evidence="1">
    <location>
        <begin position="185"/>
        <end position="269"/>
    </location>
</feature>
<feature type="compositionally biased region" description="Acidic residues" evidence="1">
    <location>
        <begin position="185"/>
        <end position="196"/>
    </location>
</feature>
<name>A0A511J6Q7_9CELL</name>
<feature type="domain" description="HTH OST-type" evidence="2">
    <location>
        <begin position="265"/>
        <end position="342"/>
    </location>
</feature>
<dbReference type="InterPro" id="IPR036465">
    <property type="entry name" value="vWFA_dom_sf"/>
</dbReference>
<dbReference type="Pfam" id="PF12872">
    <property type="entry name" value="OST-HTH"/>
    <property type="match status" value="1"/>
</dbReference>
<evidence type="ECO:0000259" key="2">
    <source>
        <dbReference type="PROSITE" id="PS51644"/>
    </source>
</evidence>
<dbReference type="CDD" id="cd11297">
    <property type="entry name" value="PIN_LabA-like_N_1"/>
    <property type="match status" value="1"/>
</dbReference>
<protein>
    <recommendedName>
        <fullName evidence="2">HTH OST-type domain-containing protein</fullName>
    </recommendedName>
</protein>
<dbReference type="PANTHER" id="PTHR35811">
    <property type="entry name" value="SLR1870 PROTEIN"/>
    <property type="match status" value="1"/>
</dbReference>
<dbReference type="GO" id="GO:0004540">
    <property type="term" value="F:RNA nuclease activity"/>
    <property type="evidence" value="ECO:0007669"/>
    <property type="project" value="InterPro"/>
</dbReference>
<feature type="compositionally biased region" description="Low complexity" evidence="1">
    <location>
        <begin position="236"/>
        <end position="249"/>
    </location>
</feature>
<reference evidence="3 4" key="1">
    <citation type="submission" date="2019-07" db="EMBL/GenBank/DDBJ databases">
        <title>Whole genome shotgun sequence of Cellulomonas composti NBRC 100758.</title>
        <authorList>
            <person name="Hosoyama A."/>
            <person name="Uohara A."/>
            <person name="Ohji S."/>
            <person name="Ichikawa N."/>
        </authorList>
    </citation>
    <scope>NUCLEOTIDE SEQUENCE [LARGE SCALE GENOMIC DNA]</scope>
    <source>
        <strain evidence="3 4">NBRC 100758</strain>
    </source>
</reference>
<accession>A0A511J6Q7</accession>
<dbReference type="Gene3D" id="3.30.420.610">
    <property type="entry name" value="LOTUS domain-like"/>
    <property type="match status" value="1"/>
</dbReference>
<gene>
    <name evidence="3" type="ORF">CCO02nite_00270</name>
</gene>
<dbReference type="OrthoDB" id="2379772at2"/>
<evidence type="ECO:0000313" key="4">
    <source>
        <dbReference type="Proteomes" id="UP000321720"/>
    </source>
</evidence>
<dbReference type="PROSITE" id="PS51644">
    <property type="entry name" value="HTH_OST"/>
    <property type="match status" value="1"/>
</dbReference>
<feature type="compositionally biased region" description="Pro residues" evidence="1">
    <location>
        <begin position="226"/>
        <end position="235"/>
    </location>
</feature>
<organism evidence="3 4">
    <name type="scientific">Cellulomonas composti</name>
    <dbReference type="NCBI Taxonomy" id="266130"/>
    <lineage>
        <taxon>Bacteria</taxon>
        <taxon>Bacillati</taxon>
        <taxon>Actinomycetota</taxon>
        <taxon>Actinomycetes</taxon>
        <taxon>Micrococcales</taxon>
        <taxon>Cellulomonadaceae</taxon>
        <taxon>Cellulomonas</taxon>
    </lineage>
</organism>
<comment type="caution">
    <text evidence="3">The sequence shown here is derived from an EMBL/GenBank/DDBJ whole genome shotgun (WGS) entry which is preliminary data.</text>
</comment>
<dbReference type="Pfam" id="PF01936">
    <property type="entry name" value="NYN"/>
    <property type="match status" value="1"/>
</dbReference>
<dbReference type="CDD" id="cd10146">
    <property type="entry name" value="LabA_like_C"/>
    <property type="match status" value="1"/>
</dbReference>
<sequence>MPELTDTDRAAVYIDFDNIVISRYDQLHGDGAWRKENARDARKEVAARLDDARVDVSAILDFASSFGTVAVARAYADWSVPANATYKRQLVDRAIDLTQLFPASGTKNGADIRLAVDVLEDLFRLPDITHVVIVAGDSDYIALAQRCRRLGRVVVGIGVPGGTSRALISACDEFEYYDEVVRSDDDELEDADDEPGPDAAPSEPADDEQAEPAAPAEAGGDGDAPPAEPSEPAPAPTSRRATRAAAPPSVSEADSSPTPTGQPIGGPGATRLLIKALGLVGKDDDGWSPAATVKAQMKRLNPQYNEQALGYPTFTDFLRSRNGQVELREEGQSRWLRLRAPKAKPKKS</sequence>
<dbReference type="InterPro" id="IPR025605">
    <property type="entry name" value="OST-HTH/LOTUS_dom"/>
</dbReference>
<dbReference type="Proteomes" id="UP000321720">
    <property type="component" value="Unassembled WGS sequence"/>
</dbReference>